<sequence length="440" mass="48675">MVLAMNSSCKKYLNEKPKQNLATPSTLSDLQALLDNGYSNGNSTCYSEFLADNYYLTASAWSGATIDDRLNYTWDKDAKLISRSSIWNAPYSAIYNANLVLDYLPNIKISASDSTSYKNIKGTALFCRAFMFYQLAQLFCKPFTSSAATDLGIVLRTTAAVEAASTRSTVQQTYDQIINDLTIASVFLPATTLFSTQPNNAAACGLLARVYLSMRDYENAGIYAGKALNLNNSLLNYNAITKIPGFKQNPEIQFLSRGGYGPIGLFDPAASRVDSNLYKTYGADDLRKQICFTVSAGAVSWQGSYTSEFIHVYDPFDGVANDEIYLVRAECLARAGSKDAAMADLNTLLKNRYKAGTFTGLTASDANDALNIILTERRKELVFRGLRWTDLRRFNVEGANITLKRDINGTVYTLPPNDLRWSILIPEVEINRSGIQQNPR</sequence>
<dbReference type="GO" id="GO:0009279">
    <property type="term" value="C:cell outer membrane"/>
    <property type="evidence" value="ECO:0007669"/>
    <property type="project" value="UniProtKB-SubCell"/>
</dbReference>
<evidence type="ECO:0000256" key="1">
    <source>
        <dbReference type="ARBA" id="ARBA00004442"/>
    </source>
</evidence>
<evidence type="ECO:0000259" key="7">
    <source>
        <dbReference type="Pfam" id="PF14322"/>
    </source>
</evidence>
<comment type="caution">
    <text evidence="8">The sequence shown here is derived from an EMBL/GenBank/DDBJ whole genome shotgun (WGS) entry which is preliminary data.</text>
</comment>
<keyword evidence="5" id="KW-0998">Cell outer membrane</keyword>
<dbReference type="InterPro" id="IPR033985">
    <property type="entry name" value="SusD-like_N"/>
</dbReference>
<dbReference type="Gene3D" id="1.25.40.390">
    <property type="match status" value="2"/>
</dbReference>
<feature type="domain" description="RagB/SusD" evidence="6">
    <location>
        <begin position="323"/>
        <end position="403"/>
    </location>
</feature>
<keyword evidence="9" id="KW-1185">Reference proteome</keyword>
<dbReference type="EMBL" id="LVXG01000002">
    <property type="protein sequence ID" value="OQP55888.1"/>
    <property type="molecule type" value="Genomic_DNA"/>
</dbReference>
<keyword evidence="4" id="KW-0472">Membrane</keyword>
<dbReference type="Proteomes" id="UP000192610">
    <property type="component" value="Unassembled WGS sequence"/>
</dbReference>
<proteinExistence type="inferred from homology"/>
<evidence type="ECO:0000313" key="8">
    <source>
        <dbReference type="EMBL" id="OQP55888.1"/>
    </source>
</evidence>
<feature type="domain" description="SusD-like N-terminal" evidence="7">
    <location>
        <begin position="11"/>
        <end position="212"/>
    </location>
</feature>
<comment type="subcellular location">
    <subcellularLocation>
        <location evidence="1">Cell outer membrane</location>
    </subcellularLocation>
</comment>
<organism evidence="8 9">
    <name type="scientific">Niastella yeongjuensis</name>
    <dbReference type="NCBI Taxonomy" id="354355"/>
    <lineage>
        <taxon>Bacteria</taxon>
        <taxon>Pseudomonadati</taxon>
        <taxon>Bacteroidota</taxon>
        <taxon>Chitinophagia</taxon>
        <taxon>Chitinophagales</taxon>
        <taxon>Chitinophagaceae</taxon>
        <taxon>Niastella</taxon>
    </lineage>
</organism>
<keyword evidence="3" id="KW-0732">Signal</keyword>
<dbReference type="InterPro" id="IPR011990">
    <property type="entry name" value="TPR-like_helical_dom_sf"/>
</dbReference>
<gene>
    <name evidence="8" type="ORF">A4H97_20060</name>
</gene>
<evidence type="ECO:0000256" key="3">
    <source>
        <dbReference type="ARBA" id="ARBA00022729"/>
    </source>
</evidence>
<evidence type="ECO:0008006" key="10">
    <source>
        <dbReference type="Google" id="ProtNLM"/>
    </source>
</evidence>
<evidence type="ECO:0000256" key="2">
    <source>
        <dbReference type="ARBA" id="ARBA00006275"/>
    </source>
</evidence>
<evidence type="ECO:0000256" key="4">
    <source>
        <dbReference type="ARBA" id="ARBA00023136"/>
    </source>
</evidence>
<accession>A0A1V9FC02</accession>
<dbReference type="Pfam" id="PF07980">
    <property type="entry name" value="SusD_RagB"/>
    <property type="match status" value="1"/>
</dbReference>
<evidence type="ECO:0000313" key="9">
    <source>
        <dbReference type="Proteomes" id="UP000192610"/>
    </source>
</evidence>
<dbReference type="AlphaFoldDB" id="A0A1V9FC02"/>
<dbReference type="Pfam" id="PF14322">
    <property type="entry name" value="SusD-like_3"/>
    <property type="match status" value="1"/>
</dbReference>
<dbReference type="STRING" id="354355.SAMN05660816_05064"/>
<evidence type="ECO:0000259" key="6">
    <source>
        <dbReference type="Pfam" id="PF07980"/>
    </source>
</evidence>
<evidence type="ECO:0000256" key="5">
    <source>
        <dbReference type="ARBA" id="ARBA00023237"/>
    </source>
</evidence>
<dbReference type="SUPFAM" id="SSF48452">
    <property type="entry name" value="TPR-like"/>
    <property type="match status" value="1"/>
</dbReference>
<name>A0A1V9FC02_9BACT</name>
<protein>
    <recommendedName>
        <fullName evidence="10">Carbohydrate-binding protein SusD</fullName>
    </recommendedName>
</protein>
<comment type="similarity">
    <text evidence="2">Belongs to the SusD family.</text>
</comment>
<dbReference type="InterPro" id="IPR012944">
    <property type="entry name" value="SusD_RagB_dom"/>
</dbReference>
<reference evidence="9" key="1">
    <citation type="submission" date="2016-04" db="EMBL/GenBank/DDBJ databases">
        <authorList>
            <person name="Chen L."/>
            <person name="Zhuang W."/>
            <person name="Wang G."/>
        </authorList>
    </citation>
    <scope>NUCLEOTIDE SEQUENCE [LARGE SCALE GENOMIC DNA]</scope>
    <source>
        <strain evidence="9">17621</strain>
    </source>
</reference>